<evidence type="ECO:0000313" key="1">
    <source>
        <dbReference type="EMBL" id="GAA1013561.1"/>
    </source>
</evidence>
<comment type="caution">
    <text evidence="1">The sequence shown here is derived from an EMBL/GenBank/DDBJ whole genome shotgun (WGS) entry which is preliminary data.</text>
</comment>
<evidence type="ECO:0000313" key="2">
    <source>
        <dbReference type="Proteomes" id="UP001501072"/>
    </source>
</evidence>
<accession>A0ABN1T2V6</accession>
<dbReference type="Proteomes" id="UP001501072">
    <property type="component" value="Unassembled WGS sequence"/>
</dbReference>
<reference evidence="1 2" key="1">
    <citation type="journal article" date="2019" name="Int. J. Syst. Evol. Microbiol.">
        <title>The Global Catalogue of Microorganisms (GCM) 10K type strain sequencing project: providing services to taxonomists for standard genome sequencing and annotation.</title>
        <authorList>
            <consortium name="The Broad Institute Genomics Platform"/>
            <consortium name="The Broad Institute Genome Sequencing Center for Infectious Disease"/>
            <person name="Wu L."/>
            <person name="Ma J."/>
        </authorList>
    </citation>
    <scope>NUCLEOTIDE SEQUENCE [LARGE SCALE GENOMIC DNA]</scope>
    <source>
        <strain evidence="1 2">JCM 11269</strain>
    </source>
</reference>
<proteinExistence type="predicted"/>
<dbReference type="PANTHER" id="PTHR43002">
    <property type="entry name" value="GLYCOGEN DEBRANCHING ENZYME"/>
    <property type="match status" value="1"/>
</dbReference>
<sequence>MVSQVKLIAEPWDLGEGGYQVGNFPPLWSEWNGKYRDAVRDFWRGEEHTLGEFASRLTGSPDLYAHHGRRPRASINFVTAHDGFTLRDLVSYNEKHNEANGEDNRDGTDDNRSWNCGVEGETDDPEVLGLRARQTRNFIATLMLSQGVPMLGHGDELGRTQRGNNNAYCQDNEVSWIDWRLTDEQRELMDFTRYVIGLRAAHPVLRRRRFFQGGTATRDDQPLPDLVWLLPDGREMSEEDWQRSDAHSVAVFLNGDAIAEPDGQGRPVVDDSFLLLLNGYWEPVGFRLPGPVYGERWTCLLDTTEPTGLSDEPEYKPGDVLRVASRSLVLLTRPPRTAR</sequence>
<organism evidence="1 2">
    <name type="scientific">Streptomyces thermogriseus</name>
    <dbReference type="NCBI Taxonomy" id="75292"/>
    <lineage>
        <taxon>Bacteria</taxon>
        <taxon>Bacillati</taxon>
        <taxon>Actinomycetota</taxon>
        <taxon>Actinomycetes</taxon>
        <taxon>Kitasatosporales</taxon>
        <taxon>Streptomycetaceae</taxon>
        <taxon>Streptomyces</taxon>
    </lineage>
</organism>
<keyword evidence="2" id="KW-1185">Reference proteome</keyword>
<gene>
    <name evidence="1" type="ORF">GCM10009564_40630</name>
</gene>
<protein>
    <recommendedName>
        <fullName evidence="3">Glycogen debranching enzyme</fullName>
    </recommendedName>
</protein>
<dbReference type="Gene3D" id="3.20.20.80">
    <property type="entry name" value="Glycosidases"/>
    <property type="match status" value="1"/>
</dbReference>
<dbReference type="Gene3D" id="2.60.40.1180">
    <property type="entry name" value="Golgi alpha-mannosidase II"/>
    <property type="match status" value="1"/>
</dbReference>
<dbReference type="InterPro" id="IPR013780">
    <property type="entry name" value="Glyco_hydro_b"/>
</dbReference>
<dbReference type="SUPFAM" id="SSF51445">
    <property type="entry name" value="(Trans)glycosidases"/>
    <property type="match status" value="1"/>
</dbReference>
<dbReference type="InterPro" id="IPR017853">
    <property type="entry name" value="GH"/>
</dbReference>
<dbReference type="EMBL" id="BAAAHU010000046">
    <property type="protein sequence ID" value="GAA1013561.1"/>
    <property type="molecule type" value="Genomic_DNA"/>
</dbReference>
<dbReference type="SUPFAM" id="SSF51011">
    <property type="entry name" value="Glycosyl hydrolase domain"/>
    <property type="match status" value="1"/>
</dbReference>
<name>A0ABN1T2V6_9ACTN</name>
<evidence type="ECO:0008006" key="3">
    <source>
        <dbReference type="Google" id="ProtNLM"/>
    </source>
</evidence>